<dbReference type="Proteomes" id="UP000282311">
    <property type="component" value="Unassembled WGS sequence"/>
</dbReference>
<reference evidence="1 2" key="1">
    <citation type="journal article" date="2007" name="Int. J. Syst. Evol. Microbiol.">
        <title>Paenibacillus ginsengarvi sp. nov., isolated from soil from ginseng cultivation.</title>
        <authorList>
            <person name="Yoon M.H."/>
            <person name="Ten L.N."/>
            <person name="Im W.T."/>
        </authorList>
    </citation>
    <scope>NUCLEOTIDE SEQUENCE [LARGE SCALE GENOMIC DNA]</scope>
    <source>
        <strain evidence="1 2">KCTC 13059</strain>
    </source>
</reference>
<evidence type="ECO:0000313" key="2">
    <source>
        <dbReference type="Proteomes" id="UP000282311"/>
    </source>
</evidence>
<protein>
    <submittedName>
        <fullName evidence="1">Uncharacterized protein</fullName>
    </submittedName>
</protein>
<dbReference type="AlphaFoldDB" id="A0A3B0BUI9"/>
<organism evidence="1 2">
    <name type="scientific">Paenibacillus ginsengarvi</name>
    <dbReference type="NCBI Taxonomy" id="400777"/>
    <lineage>
        <taxon>Bacteria</taxon>
        <taxon>Bacillati</taxon>
        <taxon>Bacillota</taxon>
        <taxon>Bacilli</taxon>
        <taxon>Bacillales</taxon>
        <taxon>Paenibacillaceae</taxon>
        <taxon>Paenibacillus</taxon>
    </lineage>
</organism>
<dbReference type="EMBL" id="RBAH01000020">
    <property type="protein sequence ID" value="RKN77075.1"/>
    <property type="molecule type" value="Genomic_DNA"/>
</dbReference>
<comment type="caution">
    <text evidence="1">The sequence shown here is derived from an EMBL/GenBank/DDBJ whole genome shotgun (WGS) entry which is preliminary data.</text>
</comment>
<evidence type="ECO:0000313" key="1">
    <source>
        <dbReference type="EMBL" id="RKN77075.1"/>
    </source>
</evidence>
<dbReference type="OrthoDB" id="9832753at2"/>
<dbReference type="RefSeq" id="WP_120749784.1">
    <property type="nucleotide sequence ID" value="NZ_RBAH01000020.1"/>
</dbReference>
<gene>
    <name evidence="1" type="ORF">D7M11_23920</name>
</gene>
<sequence>MSKAAVGSSAIRNVRWNVEFILKDFYRNYPQFFAAGRVELCSKLYYPIALLELEVLESAGEEFDTIEHSILSLIYAGLTDPEQICDVLGLPLNYTMLIIKVLQGYGHVTDSGITELGIKSAIENVKYTRMRVRHKVQADTWTGLLLRKEMLQRVQFLSSSEETNIKIPHLTAQAYLSDETLLQINEVIAKYKHSEQSVFHANVEGVEEIIDKEIKYTDALLLKFTHLPHPFVLLQCRSGSSKTRGPQYEWKPVAISQSNAGILMKAIEGIHVVEDECFESFIQLAEDIQSAIEHSLGNEYDFRRLRAKIEKGFGGMVDADKVTFGNTVMSVDLENLKLMKLNREIFSVLESVALSENHVPFMWLSREDEFPGMVCYVETRHEELRYFSKQLAELWLRLPRGSDIYNGLISQLDFQATRELSVQQLQLALHAVATSYDSKMQNEV</sequence>
<keyword evidence="2" id="KW-1185">Reference proteome</keyword>
<proteinExistence type="predicted"/>
<accession>A0A3B0BUI9</accession>
<name>A0A3B0BUI9_9BACL</name>